<evidence type="ECO:0000256" key="6">
    <source>
        <dbReference type="ARBA" id="ARBA00022840"/>
    </source>
</evidence>
<evidence type="ECO:0000256" key="9">
    <source>
        <dbReference type="NCBIfam" id="TIGR00152"/>
    </source>
</evidence>
<feature type="binding site" evidence="8">
    <location>
        <begin position="12"/>
        <end position="17"/>
    </location>
    <ligand>
        <name>ATP</name>
        <dbReference type="ChEBI" id="CHEBI:30616"/>
    </ligand>
</feature>
<gene>
    <name evidence="8 10" type="primary">coaE</name>
    <name evidence="10" type="ORF">HAL01_17890</name>
</gene>
<comment type="similarity">
    <text evidence="1 8">Belongs to the CoaE family.</text>
</comment>
<evidence type="ECO:0000256" key="5">
    <source>
        <dbReference type="ARBA" id="ARBA00022777"/>
    </source>
</evidence>
<evidence type="ECO:0000313" key="10">
    <source>
        <dbReference type="EMBL" id="GEN57325.1"/>
    </source>
</evidence>
<dbReference type="UniPathway" id="UPA00241">
    <property type="reaction ID" value="UER00356"/>
</dbReference>
<sequence>MSLIIGLTGSIATGKSTVLSYFKSKGVPVIDADYIAREIVEPNQPALKQIELTFGSDLIKADGTLDRAKLGELIFDEPTQRKQLNDIMHPAIVKRMIELRDELVARHEPIIILDVPLLFEGDLAYLVDRIVVAYTNETLQLKRLMKRDQLTKKAALKRIQSQISIEEKKRWADDVIDNNGTLESTIKQCDVLFHDYERIGSQVNA</sequence>
<evidence type="ECO:0000313" key="11">
    <source>
        <dbReference type="Proteomes" id="UP000321400"/>
    </source>
</evidence>
<dbReference type="FunFam" id="3.40.50.300:FF:000991">
    <property type="entry name" value="Dephospho-CoA kinase"/>
    <property type="match status" value="1"/>
</dbReference>
<accession>A0A511X325</accession>
<dbReference type="RefSeq" id="WP_089802613.1">
    <property type="nucleotide sequence ID" value="NZ_BJYE01000023.1"/>
</dbReference>
<comment type="caution">
    <text evidence="10">The sequence shown here is derived from an EMBL/GenBank/DDBJ whole genome shotgun (WGS) entry which is preliminary data.</text>
</comment>
<keyword evidence="2 8" id="KW-0963">Cytoplasm</keyword>
<comment type="subcellular location">
    <subcellularLocation>
        <location evidence="8">Cytoplasm</location>
    </subcellularLocation>
</comment>
<comment type="function">
    <text evidence="8">Catalyzes the phosphorylation of the 3'-hydroxyl group of dephosphocoenzyme A to form coenzyme A.</text>
</comment>
<keyword evidence="3 8" id="KW-0808">Transferase</keyword>
<comment type="pathway">
    <text evidence="8">Cofactor biosynthesis; coenzyme A biosynthesis; CoA from (R)-pantothenate: step 5/5.</text>
</comment>
<keyword evidence="11" id="KW-1185">Reference proteome</keyword>
<dbReference type="GO" id="GO:0005737">
    <property type="term" value="C:cytoplasm"/>
    <property type="evidence" value="ECO:0007669"/>
    <property type="project" value="UniProtKB-SubCell"/>
</dbReference>
<dbReference type="PROSITE" id="PS51219">
    <property type="entry name" value="DPCK"/>
    <property type="match status" value="1"/>
</dbReference>
<dbReference type="GO" id="GO:0005524">
    <property type="term" value="F:ATP binding"/>
    <property type="evidence" value="ECO:0007669"/>
    <property type="project" value="UniProtKB-UniRule"/>
</dbReference>
<evidence type="ECO:0000256" key="3">
    <source>
        <dbReference type="ARBA" id="ARBA00022679"/>
    </source>
</evidence>
<reference evidence="10 11" key="1">
    <citation type="submission" date="2019-07" db="EMBL/GenBank/DDBJ databases">
        <title>Whole genome shotgun sequence of Halolactibacillus alkaliphilus NBRC 103919.</title>
        <authorList>
            <person name="Hosoyama A."/>
            <person name="Uohara A."/>
            <person name="Ohji S."/>
            <person name="Ichikawa N."/>
        </authorList>
    </citation>
    <scope>NUCLEOTIDE SEQUENCE [LARGE SCALE GENOMIC DNA]</scope>
    <source>
        <strain evidence="10 11">NBRC 103919</strain>
    </source>
</reference>
<dbReference type="GO" id="GO:0004140">
    <property type="term" value="F:dephospho-CoA kinase activity"/>
    <property type="evidence" value="ECO:0007669"/>
    <property type="project" value="UniProtKB-UniRule"/>
</dbReference>
<comment type="catalytic activity">
    <reaction evidence="8">
        <text>3'-dephospho-CoA + ATP = ADP + CoA + H(+)</text>
        <dbReference type="Rhea" id="RHEA:18245"/>
        <dbReference type="ChEBI" id="CHEBI:15378"/>
        <dbReference type="ChEBI" id="CHEBI:30616"/>
        <dbReference type="ChEBI" id="CHEBI:57287"/>
        <dbReference type="ChEBI" id="CHEBI:57328"/>
        <dbReference type="ChEBI" id="CHEBI:456216"/>
        <dbReference type="EC" id="2.7.1.24"/>
    </reaction>
</comment>
<dbReference type="OrthoDB" id="9812943at2"/>
<dbReference type="EC" id="2.7.1.24" evidence="8 9"/>
<evidence type="ECO:0000256" key="8">
    <source>
        <dbReference type="HAMAP-Rule" id="MF_00376"/>
    </source>
</evidence>
<keyword evidence="5 8" id="KW-0418">Kinase</keyword>
<dbReference type="Gene3D" id="3.40.50.300">
    <property type="entry name" value="P-loop containing nucleotide triphosphate hydrolases"/>
    <property type="match status" value="1"/>
</dbReference>
<proteinExistence type="inferred from homology"/>
<dbReference type="Proteomes" id="UP000321400">
    <property type="component" value="Unassembled WGS sequence"/>
</dbReference>
<dbReference type="InterPro" id="IPR027417">
    <property type="entry name" value="P-loop_NTPase"/>
</dbReference>
<evidence type="ECO:0000256" key="2">
    <source>
        <dbReference type="ARBA" id="ARBA00022490"/>
    </source>
</evidence>
<evidence type="ECO:0000256" key="7">
    <source>
        <dbReference type="ARBA" id="ARBA00022993"/>
    </source>
</evidence>
<evidence type="ECO:0000256" key="4">
    <source>
        <dbReference type="ARBA" id="ARBA00022741"/>
    </source>
</evidence>
<dbReference type="HAMAP" id="MF_00376">
    <property type="entry name" value="Dephospho_CoA_kinase"/>
    <property type="match status" value="1"/>
</dbReference>
<dbReference type="Pfam" id="PF01121">
    <property type="entry name" value="CoaE"/>
    <property type="match status" value="1"/>
</dbReference>
<dbReference type="CDD" id="cd02022">
    <property type="entry name" value="DPCK"/>
    <property type="match status" value="1"/>
</dbReference>
<keyword evidence="4 8" id="KW-0547">Nucleotide-binding</keyword>
<dbReference type="PANTHER" id="PTHR10695">
    <property type="entry name" value="DEPHOSPHO-COA KINASE-RELATED"/>
    <property type="match status" value="1"/>
</dbReference>
<dbReference type="InterPro" id="IPR001977">
    <property type="entry name" value="Depp_CoAkinase"/>
</dbReference>
<dbReference type="EMBL" id="BJYE01000023">
    <property type="protein sequence ID" value="GEN57325.1"/>
    <property type="molecule type" value="Genomic_DNA"/>
</dbReference>
<protein>
    <recommendedName>
        <fullName evidence="8 9">Dephospho-CoA kinase</fullName>
        <ecNumber evidence="8 9">2.7.1.24</ecNumber>
    </recommendedName>
    <alternativeName>
        <fullName evidence="8">Dephosphocoenzyme A kinase</fullName>
    </alternativeName>
</protein>
<organism evidence="10 11">
    <name type="scientific">Halolactibacillus alkaliphilus</name>
    <dbReference type="NCBI Taxonomy" id="442899"/>
    <lineage>
        <taxon>Bacteria</taxon>
        <taxon>Bacillati</taxon>
        <taxon>Bacillota</taxon>
        <taxon>Bacilli</taxon>
        <taxon>Bacillales</taxon>
        <taxon>Bacillaceae</taxon>
        <taxon>Halolactibacillus</taxon>
    </lineage>
</organism>
<dbReference type="SUPFAM" id="SSF52540">
    <property type="entry name" value="P-loop containing nucleoside triphosphate hydrolases"/>
    <property type="match status" value="1"/>
</dbReference>
<dbReference type="GO" id="GO:0015937">
    <property type="term" value="P:coenzyme A biosynthetic process"/>
    <property type="evidence" value="ECO:0007669"/>
    <property type="project" value="UniProtKB-UniRule"/>
</dbReference>
<dbReference type="STRING" id="442899.SAMN05720591_12328"/>
<keyword evidence="6 8" id="KW-0067">ATP-binding</keyword>
<dbReference type="AlphaFoldDB" id="A0A511X325"/>
<keyword evidence="7 8" id="KW-0173">Coenzyme A biosynthesis</keyword>
<dbReference type="PANTHER" id="PTHR10695:SF46">
    <property type="entry name" value="BIFUNCTIONAL COENZYME A SYNTHASE-RELATED"/>
    <property type="match status" value="1"/>
</dbReference>
<dbReference type="NCBIfam" id="TIGR00152">
    <property type="entry name" value="dephospho-CoA kinase"/>
    <property type="match status" value="1"/>
</dbReference>
<evidence type="ECO:0000256" key="1">
    <source>
        <dbReference type="ARBA" id="ARBA00009018"/>
    </source>
</evidence>
<name>A0A511X325_9BACI</name>